<sequence>MASVLSGAQAQNSDFFVEILGGAGVGWSEMEETFISGEDDKTYVLTEGTGVGSKSLGVLVGKALGQSVFTVLAGVEVQQTGGKYIFSSGHFYWNTDKAEWDIESGEIRKLQQDLVRLQFPVIIRADVGSGFQLSFSVFPSFNIKHRDKAWESTMELSPNFRFEEDFGARGRFSLGVIKALDSNFALSVSWTGDFQGREFLEVDQDVVTVSPAYQNVQLHLHINCSAFW</sequence>
<evidence type="ECO:0000313" key="2">
    <source>
        <dbReference type="Proteomes" id="UP001610063"/>
    </source>
</evidence>
<proteinExistence type="predicted"/>
<evidence type="ECO:0008006" key="3">
    <source>
        <dbReference type="Google" id="ProtNLM"/>
    </source>
</evidence>
<reference evidence="1 2" key="1">
    <citation type="journal article" date="2013" name="Int. J. Syst. Evol. Microbiol.">
        <title>Marinoscillum luteum sp. nov., isolated from marine sediment.</title>
        <authorList>
            <person name="Cha I.T."/>
            <person name="Park S.J."/>
            <person name="Kim S.J."/>
            <person name="Kim J.G."/>
            <person name="Jung M.Y."/>
            <person name="Shin K.S."/>
            <person name="Kwon K.K."/>
            <person name="Yang S.H."/>
            <person name="Seo Y.S."/>
            <person name="Rhee S.K."/>
        </authorList>
    </citation>
    <scope>NUCLEOTIDE SEQUENCE [LARGE SCALE GENOMIC DNA]</scope>
    <source>
        <strain evidence="1 2">KCTC 23939</strain>
    </source>
</reference>
<keyword evidence="2" id="KW-1185">Reference proteome</keyword>
<comment type="caution">
    <text evidence="1">The sequence shown here is derived from an EMBL/GenBank/DDBJ whole genome shotgun (WGS) entry which is preliminary data.</text>
</comment>
<evidence type="ECO:0000313" key="1">
    <source>
        <dbReference type="EMBL" id="MFH6985387.1"/>
    </source>
</evidence>
<accession>A0ABW7NDF8</accession>
<gene>
    <name evidence="1" type="ORF">ACHKAR_18185</name>
</gene>
<dbReference type="RefSeq" id="WP_395418851.1">
    <property type="nucleotide sequence ID" value="NZ_JBIPKE010000020.1"/>
</dbReference>
<protein>
    <recommendedName>
        <fullName evidence="3">Outer membrane protein beta-barrel domain-containing protein</fullName>
    </recommendedName>
</protein>
<name>A0ABW7NDF8_9BACT</name>
<organism evidence="1 2">
    <name type="scientific">Marinoscillum luteum</name>
    <dbReference type="NCBI Taxonomy" id="861051"/>
    <lineage>
        <taxon>Bacteria</taxon>
        <taxon>Pseudomonadati</taxon>
        <taxon>Bacteroidota</taxon>
        <taxon>Cytophagia</taxon>
        <taxon>Cytophagales</taxon>
        <taxon>Reichenbachiellaceae</taxon>
        <taxon>Marinoscillum</taxon>
    </lineage>
</organism>
<dbReference type="EMBL" id="JBIPKE010000020">
    <property type="protein sequence ID" value="MFH6985387.1"/>
    <property type="molecule type" value="Genomic_DNA"/>
</dbReference>
<dbReference type="Proteomes" id="UP001610063">
    <property type="component" value="Unassembled WGS sequence"/>
</dbReference>